<reference evidence="4 5" key="1">
    <citation type="submission" date="2023-04" db="EMBL/GenBank/DDBJ databases">
        <title>Genome Sequence of Selenomonas sputigena ATCC 33150.</title>
        <authorList>
            <person name="Miller D.P."/>
            <person name="Anvari S."/>
            <person name="Polson S.W."/>
            <person name="Macdonald M."/>
            <person name="Mcdowell J.V."/>
        </authorList>
    </citation>
    <scope>NUCLEOTIDE SEQUENCE [LARGE SCALE GENOMIC DNA]</scope>
    <source>
        <strain evidence="4 5">ATCC 33150</strain>
    </source>
</reference>
<feature type="chain" id="PRO_5047262299" description="Autotransporter domain-containing protein" evidence="2">
    <location>
        <begin position="30"/>
        <end position="6386"/>
    </location>
</feature>
<sequence>MKEYFSKARRLRLTALVVGGLLYGSSAHAANLVSTIPSDYGNSEMGAVTGSRVTTEVDAAPQVGVLKNLNRDPASFGFHQKGRSMILLRQYTYSTTQLENTRLIDPNSAGAAASVASGKTTDVPNMHAAAASDEYIYMTGYDMGQIGVVHQSGKRLMENKRAVVNLKNDIKQYCGYNFNETFENLDEDEHGVTGKTYTGDPTKAVVHGEALLVEGRRLYVAASVNPLGGYDPYDDGFLMQYDIQDDGSLKFGSYTRISRNIDQGRLNKFNDHILISCIGGYQHYNGSGNVHYTALNIAKIDQKTGRIMGTEQRRASIPAHVKGTGEDMRDLKILPNGTAYVMTYNLSPSGSQINAHVYQTTMSNLMSADPDDWKEIAVASQQEGWFGKLNAEYYTKRLWLELGDTLRAYTDGDDTAKYIWQAKDFSENKAFSRFNKITMIEPDWVYGTTASVVLALPPELGGGTTAPTANESAVWKTGAALNDTITTRQSWDGDTLVNIGTDKLGDKATNVLAAISATGGKRLNISAKKNLLQLQVENTVGNPTGIYAKGTDLIVSAAKGINILTRGLDGGNTLTNAVQLDALKDKAAQLTINGPLSISMTGGLGGNGVAVQKSDRLGEKSYEASVASGIRINGNLKIAGEQTDRWGIPLNRENVFSRFNNAGILTQVEKSTVTVNGDVDMTVYGNGVTTNAKDSSVRLAGGSIQVPAGMKYSYYALAAYQGAISMNMGEDGTKPGNGKPENAIADVKLDGDLFALPTGRLDVALMTDKSYLHGLVDNGGTANLYLQNGAKWLNEGRNERYYQDDEDMGAGTMASVKTRAGGTAGKFYNAQSRVTNFVGGATEAQRGIIYQKSINPLVLENYSGHTAAIYTHDAAEPALFKGGDIIINKAKADTENVFTLFTDGAGVTTGNQNAVLNALANKLTYKSFSENKLSGKLSIGESLTTSSIKGDITFGNEKGSYTGGTTPPPSTEQTKTEFTSQLTQKEVAEYKEANVEPSPGNYKFTKDTTIRRSSHDGIIAAATYPKQPLNVDASGHKLTLIGDGSNFTLGVDNNSKDGIKITADTLKIDVKSSNSRAFGIRNNQDGSTVTIKGDLDIEGQSSQTAQGLVTSRGAAIEADGLHVELNKDSTEGAWAISNSNGTVTVNNDGSHEVVINGNVQTGEEGNTDISLTTEQSALNGVMQKVALSGGGEDEDEDEEFGLPVSPQQNGEAKGNALTLQNGAVWTNEDYNTRKNALTAAKFTGSQLRSLKGGDDAAHAGVIFQKNDKDITIDNYSGHTRVFYAHDAASPTTIIGGALKIGKAAADSIITLTTDNSGLNTEAASGADKKLVDDTLNALANKLWYTAYTTGERNLTGKAEIAEGLTTSAASKRIENITFDNTTGQGSYTTTSPTPPSTEQTKTDFTTRLRGVDEDQEYIDANVRQADGTYRFTKDSTITYQNDQGGLRSTIIPNEDVHIDATDRVLTIKNGSGIASVTQGAAIANSGKTLDIKAKTLKLLVNDTTSVAPLQTAWGILSMGGTTNISGMTEIDVAGTERSKAIQAYGGTVTLEGLRAKANAAIKDAVTLDVQGTGRINVNVKDGTVGSSEVMLDGNITVRESGSRVDAALTTGTSYIKGLISGVGTLNLWLQNGAAWHNEEYTTQPAGFASYLTNLAGGSDASRAGAIFQKNDKDITIDNYSGHARVFYAHDAATPTTMIGGDFRIKNAAEGSAITLTTDSTGLNTESTAASEKNRVSATLNALANKLWYTAYTTGERNLTGKAEIAEGLTTSAASKRIEDITFNETSGQGSYVYTPASEVTTDPITESETLTYDRQAIATQPNAKGNRIVSALYTDNTAYDKQHPMVVDMNGHSLHLEANSKNQISSAIYGGNNKSIRIVNSGEEKALTIKASNTDTRAATGIQTEANSHIYIQGPVVIEDVHAKGYNATAIQTSGTIGSPSDVTIDGDLTVQSIRADRVDTKNKGADDGRNLAALKTTGDETKITVKGNVDIQNIKGSVLQTVGADSVIDVGGGTISAAEDADHTKQYYAVHAEKGTVNINTPEGVRGNRKTNITGDMYVTREYGKKTVEYSGGQLVDFEKKGTLNVSLTTADSSWTGAATYDVDRADFGSGGFTAHDVGQFNLTLQNGARWTNEQRSSATDKWLGSHLASLQGGDAAANAGAIFQNNAKDITIDNYSGHTRVFYEHDAAAPTTIKGGDFRIKNAAAGSAITLTTDNSGLNTEATSGADKTLVDNTLNALANKLWYTAYTTGERNLTGKAEIAEGLTTSAASKRIENITFDNTTGQGSYTTTSPTPPSTEQTTTEFTKQLIGTDSDQEYIDANVRQADGTYRFTKDSTITYQNQKSGARGAIMPSVGVNIDAADRVLTLKSGNGIESVTQGAAIANYGQTLDIKAKTLKLLVDDTTSVAPLQTAWGILSTGGTTNISGMTEIDVGGTEHSKAIQAFGGTVTLEGLRAKANAAIKDAVTLDVQGDGRINVNVKDGTVGSSEVMLDGNITVRESGSRVDAALTTGTSYIKGLISGVGTLNLWLQNGAAWHNEEYTTQPAGFASYLTNLAGGSDASRAGAIFQKNDKDITIDNYSGHTRVFYAHDAAAPTMIKGGDFRIKNAAAGSAITLTTDSAGLNTESTAASDKNLVSATLNALANKLWYTAYTTGERNLTGKAEIAEGLTTSAASKRIEDITFDGTSGQGSYVYTPEAEGQTTTQFTKRILGTTADQEYIDAHVRQADGTYRFTKDSTIMYDTVTDTGAGAVAPEADVNIDASGHVLTVNTNIMPPATEEAAAIKNDGRNINIKADKTNLFVNMNAHAPSHRAKGILNQSGTINISGMTEIGVTSAPSVRAVEAEAGTVTLEGLQAFLSPDGEATAILAGTTGRININAKDGIAGDSSVNINGNVGAMGEASRIDIAMVKEGSNLNGLAFGKGKINFWLQNGAEWSNNRYGSMVPNESENDFGQGYGYTYAGSRLTSLTGGSDAGHAGVIRQAADEDITIDNYSGHTRVFYEHDTSMPTTIKGGALKIGKAAADSAITLTTDNSGLNTEATSGADKTLVDNTLNALANKLWYMAYTTGERNLTGKAEIAEGLTTSAASKRIENITFDETSGQGRYGNVAPPTPGNEQTKTGFTMRLLGTDVDQEYIDANVRQADGTYRFTKDSRISYTNADEEKAGVIRPLEDVKIDASDHTLEVATNTDNDGKTAAIKNSGKKLDIKAGKLRLLANETEESYPEYSWGILHESGTTTISGMTEIEAVGYTSSRAVEAKDGTVTLEGLKAKVAPYNEAQTLLAGTSGQIFANVKNGVAGDNLVKLDGNVGAMGEASRIDIAMVNQNSGLNGLAFGKGKINFWLQNGAVWNNEQYGYSVPDKEADGLGKDYDYTFAGSRLTSLQGGNDASHAGAIFQKNDQDILIDNYSGYTRVFYEHEASTPTTMIGGDFRIKNAAAGSAITLTTDSTGLNTGSAKAADKNLVSATLNALANKLWYTAYTTGERNLTGKAEIAEGLTTSAASKRIGDITFDGTSGQGSYVYTPAVDPEQTKTEFTTRIFGTDSDQEYIDANVRLSDGTYHFTKDSSITYQNASNTNRGAIKPNADVHIDAADRVLTVKSGGRTASVKESAAITNDGKTIDIKAKTLKLLVNDTTSVAPLQSAWGIRTTGNSVTNISGMTEIDVGGTKSSKAVQAFGGTVTLEGLSAKINAASEDAAALFAQNDGRISVNVKGENAGDSAVALDGNIAAKDAASRVEVGLRGEASHFKGFAYGDGTINMWLQQGAVWQNGKQGALLPTGFTGSHISHFVGGSEPDRAGVIFQNDDKNITIDNYHGYTKVFFAHDSVTPTNIKGGDIVIGKALGGSSITLITDNAGLNMEASAATAEKNLVSATLNSLANKLWYTAYTTGERSLAGKVQIAEGLTTSAASKRMGDITFDETTGRGGYIYTPLIDPPASQTDTDFTTAITGDEVHDTPYTNAGVRKPDGQYIFTKDSTITTGKDLIAAGAWMSNISAAVSNASTGKNLDINLNGKNLAIKTVTDVSTTGITAIGKDSKVNIKNAGAISIDAESTGGGQTATLFVNGGGAIHIENGGSDLENKVLKVRANGNYKTNVAVIKSMNGVTGVESNITIDGLVDVLADGNDAANGKGANEAVSAVASTIDIGGGSIRAINGAWAAIRAYGEFVSANYGTVNFNVTKDADGLANGAGTNRAVIEGDIVTNGGMGTKGRVSVGLSTADSHWIGNYADTSGYGVTPGQLGAVNLFMKNGSYWKGFSNGSMKMEMSGEGTSWTGFNVGQKLQLQLSDGAIWHNAITQEQKDQSNNPAISRVKYFTGSGGFIDMTGTNRFLASSNSLSGAPVQTGSSSIEEKGLGETGDLTIDEFNGSTTMLYRHDALSPTTIYGGKLTIGKAAAGSLVKMVTDSVGLNTESTAAADKNLVSATLNALANKLWYTAYTTGERNLTGKAEIAEGLTTSAASKRIEDITFDGTSGQGSYVYTPAEDGQTKTEFTTRIFGTTDQEYVDANVKQVDGTYRFTKDSTITYQNNSDMNRGAIKPNADVHIDAAERVLTVKSGGRRASVKEAAAIANDGQTLDIKAKTLKLLVNDTTSVAPLQSAWGIRTTGNSVTNIAGMTEIEVDGTKVSKAVQAFGGTVTLDGLSAKTNAASEDAATLYAQNNGRINVNVKNDIAGSSKVTLDGDIVAKDAASRVDAALTDGTSYLHGLAFGDGTLNLWLQNGAVWQNQQYGAASPVGFTGSRLTNFTGGSDNAHAGVIFQKNDKDITIDNYSGHARVFYAHEAATPTTMIGGDFRIKNAAVGSAITLTTDNTGLNTEATSGTDKELVDNTLNALANKLWYTAYTTGERNLSGKAEIAEGLTTSAASKRIEDITFDETSGQGRYGNVVPPTPGEQTNTEFTTRLFGGFGDPDDEKEYVDAHVKQADGTYRFTKDSTITFKTKKDTNLGGIKPAKDIDIDATNRVLTVKSGGLTANVKESAAIENDRKTLNIKAGTLKLLVDDSVSAGPLQKAYGIYSQKIGSGTSTTTISGKTDIEVGGSSVSKAVYTSYGTVNLDGLSAKTNHAAAEAMALSAQNNGCINVNVKEGTIGSGDVMLDGDVEARDSGSRVDAALTSNTSYLHGLAFGDGTLNLWLQNGAVWQNQQYGAASPVGFTGSRLTNFTGGSDNAHAGVIFQKNDKDISIDNYSGHTRVFYAHDAAMPTTMIGGDFRIKNAAAGSAITLTTDNTGLNTESTKAADKNLVSATLNALANKLWYTAYTTGERNLTGKAEIAEGLTTSAASKRIEDITFDGTSGQGSYVYTPAVDPPPSTEQTKTEFTTRLRGVDEDQEYIDANVRQADGTYRFTKDSTITYQNDKEGLRSTIIPNEDVHIDATDRVLTIKNGSGIASITQGAAIANVGKTLDIKAKTLKLLVDDATSVTPLQTAWGILSMGASTTNISGMTEIDVAGTKRSKAIQAYGGTVTLEGLRAKANAASEDAVTLDVQGDGRINVNVKDGTVGSSEVMLDGNIVARESGSRVDAALTTGTSYIKGLISGVGTLNLWLQNGAAWHNEEYTAQPTGFSSRLSNFTGGSDASHAGVIFQKNNNDISIDNYSGHARVFYKHDAATPTTMIGGDFRIKNAAAGSSITLTTDSVGLNTESTKAADKNLVSATLNALANKLWYTAYTTGERNLTGKAEIAEGLTTSAASKRIEDITFNETTGQGGYTYTPAVDPPQPPQPGQDEQTTTEFTAPITGDAAVDTDYVTAHVLKDNKYTFTKNSKITAATGIQAVQDKPVTVQAAGAELKIQATDYGVDAAANSRVAITGKHLSVDAGSRSIRAAAGADVSIAAGFDLKGAVENNGGRISLLDTGRKSAIDGDITQTAGSFSLRMQGLDSKLNSKIIASGGVFDISMEGAGATFTGSIRGAGSAKEAGTGERRLTLEDKTIWNVTERSNLTWLNAKQGSIINYLFSDDEGVNIERFKGAATVHYAGTATADGTLTLANTGKFRIRNVDGTGNALTIATDAQSGSDAADEKVAKSLAKQFEYVGDPSNIQNNRIRGLSVSALIADGMTSSSKRYNILMGTDGIASDVKPFVSNIEYGDYETKLMSGVKSAMTASAMAWRAESNDLMKRLGDLRLSPEKTGTWVRFYRGKASGNKDRADFSMDYNTIQVGHDWEAGNNWRVGIAGSYMKGSSSYANGSGDNKEGNLGIYGTWKGNDGEYFDIIAKIGRLSNEYTVYNDFGHYVKGDYHTWGGSLSAEYGKRILHRNGTFIEPQLELIYSHLNGADYMGMTDYLTPLGTYQQMHIRQGAMNSLIGRVGIGFGRELENSTWFAKVSLYHEFAGKMQTYYSDGVNPWKSTSQDTKDTWVALQLGGTVKLSDGCTLYGDFEKTFGGDVKTNWRVDAGLRWSF</sequence>
<gene>
    <name evidence="4" type="ORF">QCO44_00260</name>
</gene>
<evidence type="ECO:0000256" key="1">
    <source>
        <dbReference type="SAM" id="MobiDB-lite"/>
    </source>
</evidence>
<evidence type="ECO:0000313" key="4">
    <source>
        <dbReference type="EMBL" id="MEX5284081.1"/>
    </source>
</evidence>
<dbReference type="SUPFAM" id="SSF103515">
    <property type="entry name" value="Autotransporter"/>
    <property type="match status" value="1"/>
</dbReference>
<keyword evidence="5" id="KW-1185">Reference proteome</keyword>
<feature type="region of interest" description="Disordered" evidence="1">
    <location>
        <begin position="954"/>
        <end position="976"/>
    </location>
</feature>
<dbReference type="PRINTS" id="PR01484">
    <property type="entry name" value="PRTACTNFAMLY"/>
</dbReference>
<feature type="domain" description="Autotransporter" evidence="3">
    <location>
        <begin position="6113"/>
        <end position="6386"/>
    </location>
</feature>
<feature type="compositionally biased region" description="Low complexity" evidence="1">
    <location>
        <begin position="1381"/>
        <end position="1399"/>
    </location>
</feature>
<dbReference type="InterPro" id="IPR005546">
    <property type="entry name" value="Autotransporte_beta"/>
</dbReference>
<accession>A0ABV3X1L2</accession>
<comment type="caution">
    <text evidence="4">The sequence shown here is derived from an EMBL/GenBank/DDBJ whole genome shotgun (WGS) entry which is preliminary data.</text>
</comment>
<feature type="compositionally biased region" description="Low complexity" evidence="1">
    <location>
        <begin position="2283"/>
        <end position="2301"/>
    </location>
</feature>
<proteinExistence type="predicted"/>
<feature type="signal peptide" evidence="2">
    <location>
        <begin position="1"/>
        <end position="29"/>
    </location>
</feature>
<name>A0ABV3X1L2_9FIRM</name>
<protein>
    <recommendedName>
        <fullName evidence="3">Autotransporter domain-containing protein</fullName>
    </recommendedName>
</protein>
<feature type="region of interest" description="Disordered" evidence="1">
    <location>
        <begin position="1379"/>
        <end position="1401"/>
    </location>
</feature>
<dbReference type="PROSITE" id="PS51208">
    <property type="entry name" value="AUTOTRANSPORTER"/>
    <property type="match status" value="1"/>
</dbReference>
<dbReference type="RefSeq" id="WP_368845818.1">
    <property type="nucleotide sequence ID" value="NZ_CP194411.1"/>
</dbReference>
<dbReference type="InterPro" id="IPR003991">
    <property type="entry name" value="Pertactin_virulence_factor"/>
</dbReference>
<organism evidence="4 5">
    <name type="scientific">Selenomonas sputigena</name>
    <dbReference type="NCBI Taxonomy" id="69823"/>
    <lineage>
        <taxon>Bacteria</taxon>
        <taxon>Bacillati</taxon>
        <taxon>Bacillota</taxon>
        <taxon>Negativicutes</taxon>
        <taxon>Selenomonadales</taxon>
        <taxon>Selenomonadaceae</taxon>
        <taxon>Selenomonas</taxon>
    </lineage>
</organism>
<keyword evidence="2" id="KW-0732">Signal</keyword>
<evidence type="ECO:0000259" key="3">
    <source>
        <dbReference type="PROSITE" id="PS51208"/>
    </source>
</evidence>
<dbReference type="SMART" id="SM00869">
    <property type="entry name" value="Autotransporter"/>
    <property type="match status" value="1"/>
</dbReference>
<dbReference type="Gene3D" id="2.40.128.130">
    <property type="entry name" value="Autotransporter beta-domain"/>
    <property type="match status" value="1"/>
</dbReference>
<dbReference type="EMBL" id="JARVLH010000001">
    <property type="protein sequence ID" value="MEX5284081.1"/>
    <property type="molecule type" value="Genomic_DNA"/>
</dbReference>
<feature type="region of interest" description="Disordered" evidence="1">
    <location>
        <begin position="5694"/>
        <end position="5720"/>
    </location>
</feature>
<evidence type="ECO:0000313" key="5">
    <source>
        <dbReference type="Proteomes" id="UP001559623"/>
    </source>
</evidence>
<feature type="region of interest" description="Disordered" evidence="1">
    <location>
        <begin position="2281"/>
        <end position="2301"/>
    </location>
</feature>
<dbReference type="InterPro" id="IPR036709">
    <property type="entry name" value="Autotransporte_beta_dom_sf"/>
</dbReference>
<dbReference type="Proteomes" id="UP001559623">
    <property type="component" value="Unassembled WGS sequence"/>
</dbReference>
<evidence type="ECO:0000256" key="2">
    <source>
        <dbReference type="SAM" id="SignalP"/>
    </source>
</evidence>